<dbReference type="InterPro" id="IPR034904">
    <property type="entry name" value="FSCA_dom_sf"/>
</dbReference>
<dbReference type="Gene3D" id="3.30.300.130">
    <property type="entry name" value="Fe-S cluster assembly (FSCA)"/>
    <property type="match status" value="1"/>
</dbReference>
<evidence type="ECO:0000313" key="5">
    <source>
        <dbReference type="EMBL" id="CAD6198095.1"/>
    </source>
</evidence>
<dbReference type="PANTHER" id="PTHR11178">
    <property type="entry name" value="IRON-SULFUR CLUSTER SCAFFOLD PROTEIN NFU-RELATED"/>
    <property type="match status" value="1"/>
</dbReference>
<dbReference type="GO" id="GO:0005739">
    <property type="term" value="C:mitochondrion"/>
    <property type="evidence" value="ECO:0007669"/>
    <property type="project" value="TreeGrafter"/>
</dbReference>
<comment type="similarity">
    <text evidence="2">Belongs to the NifU family.</text>
</comment>
<dbReference type="Pfam" id="PF08712">
    <property type="entry name" value="Nfu_N"/>
    <property type="match status" value="1"/>
</dbReference>
<dbReference type="SMART" id="SM00932">
    <property type="entry name" value="Nfu_N"/>
    <property type="match status" value="1"/>
</dbReference>
<dbReference type="PANTHER" id="PTHR11178:SF1">
    <property type="entry name" value="NFU1 IRON-SULFUR CLUSTER SCAFFOLD HOMOLOG, MITOCHONDRIAL"/>
    <property type="match status" value="1"/>
</dbReference>
<dbReference type="Gene3D" id="3.30.1370.70">
    <property type="entry name" value="Scaffold protein Nfu/NifU, N-terminal domain"/>
    <property type="match status" value="1"/>
</dbReference>
<dbReference type="InterPro" id="IPR014824">
    <property type="entry name" value="Nfu/NifU_N"/>
</dbReference>
<evidence type="ECO:0000259" key="4">
    <source>
        <dbReference type="SMART" id="SM00932"/>
    </source>
</evidence>
<protein>
    <recommendedName>
        <fullName evidence="3">NFU1 iron-sulfur cluster scaffold homolog, mitochondrial</fullName>
    </recommendedName>
</protein>
<evidence type="ECO:0000256" key="3">
    <source>
        <dbReference type="ARBA" id="ARBA00018782"/>
    </source>
</evidence>
<evidence type="ECO:0000256" key="1">
    <source>
        <dbReference type="ARBA" id="ARBA00002175"/>
    </source>
</evidence>
<comment type="function">
    <text evidence="1">Molecular scaffold for [Fe-S] cluster assembly of mitochondrial iron-sulfur proteins.</text>
</comment>
<name>A0A8S1HN69_9PELO</name>
<reference evidence="5" key="1">
    <citation type="submission" date="2020-10" db="EMBL/GenBank/DDBJ databases">
        <authorList>
            <person name="Kikuchi T."/>
        </authorList>
    </citation>
    <scope>NUCLEOTIDE SEQUENCE</scope>
    <source>
        <strain evidence="5">NKZ352</strain>
    </source>
</reference>
<dbReference type="FunFam" id="3.30.300.130:FF:000001">
    <property type="entry name" value="NFU1 iron-sulfur cluster scaffold"/>
    <property type="match status" value="1"/>
</dbReference>
<dbReference type="SUPFAM" id="SSF110836">
    <property type="entry name" value="Hypothetical protein SAV1430"/>
    <property type="match status" value="1"/>
</dbReference>
<dbReference type="InterPro" id="IPR001075">
    <property type="entry name" value="NIF_FeS_clus_asmbl_NifU_C"/>
</dbReference>
<dbReference type="GO" id="GO:0016226">
    <property type="term" value="P:iron-sulfur cluster assembly"/>
    <property type="evidence" value="ECO:0007669"/>
    <property type="project" value="InterPro"/>
</dbReference>
<dbReference type="FunFam" id="3.30.1370.70:FF:000001">
    <property type="entry name" value="NifU-like protein 4, mitochondrial"/>
    <property type="match status" value="1"/>
</dbReference>
<proteinExistence type="inferred from homology"/>
<comment type="caution">
    <text evidence="5">The sequence shown here is derived from an EMBL/GenBank/DDBJ whole genome shotgun (WGS) entry which is preliminary data.</text>
</comment>
<dbReference type="PIRSF" id="PIRSF036773">
    <property type="entry name" value="HIRIP5"/>
    <property type="match status" value="1"/>
</dbReference>
<dbReference type="AlphaFoldDB" id="A0A8S1HN69"/>
<gene>
    <name evidence="5" type="ORF">CAUJ_LOCUS14002</name>
</gene>
<dbReference type="EMBL" id="CAJGYM010000115">
    <property type="protein sequence ID" value="CAD6198095.1"/>
    <property type="molecule type" value="Genomic_DNA"/>
</dbReference>
<accession>A0A8S1HN69</accession>
<sequence>MRRLLSSRFANRLPQFVRSMYIQMQETPNPMSMKFLPGVTVVSDSKTYDFTSAANARQSPLAMRLFRIEGVKSVFVGEDFVTITKRDETVDWALIRPDIFSTLADFFQSGKEAVKSVAAEAGAAEAEEENETVSMIKEILETRIRPMVQEDGGDIIYVGFDDGVVKVKLQGSCTGCPSSSITLKNGIENMLSFYVPEVKQVIEVKTDEDDLVQRELDKFEKSHGITE</sequence>
<evidence type="ECO:0000256" key="2">
    <source>
        <dbReference type="ARBA" id="ARBA00006420"/>
    </source>
</evidence>
<organism evidence="5 6">
    <name type="scientific">Caenorhabditis auriculariae</name>
    <dbReference type="NCBI Taxonomy" id="2777116"/>
    <lineage>
        <taxon>Eukaryota</taxon>
        <taxon>Metazoa</taxon>
        <taxon>Ecdysozoa</taxon>
        <taxon>Nematoda</taxon>
        <taxon>Chromadorea</taxon>
        <taxon>Rhabditida</taxon>
        <taxon>Rhabditina</taxon>
        <taxon>Rhabditomorpha</taxon>
        <taxon>Rhabditoidea</taxon>
        <taxon>Rhabditidae</taxon>
        <taxon>Peloderinae</taxon>
        <taxon>Caenorhabditis</taxon>
    </lineage>
</organism>
<dbReference type="OrthoDB" id="565552at2759"/>
<dbReference type="InterPro" id="IPR036498">
    <property type="entry name" value="Nfu/NifU_N_sf"/>
</dbReference>
<dbReference type="Proteomes" id="UP000835052">
    <property type="component" value="Unassembled WGS sequence"/>
</dbReference>
<dbReference type="GO" id="GO:0005506">
    <property type="term" value="F:iron ion binding"/>
    <property type="evidence" value="ECO:0007669"/>
    <property type="project" value="InterPro"/>
</dbReference>
<feature type="domain" description="Scaffold protein Nfu/NifU N-terminal" evidence="4">
    <location>
        <begin position="22"/>
        <end position="110"/>
    </location>
</feature>
<evidence type="ECO:0000313" key="6">
    <source>
        <dbReference type="Proteomes" id="UP000835052"/>
    </source>
</evidence>
<dbReference type="InterPro" id="IPR035433">
    <property type="entry name" value="NFU1-like"/>
</dbReference>
<keyword evidence="6" id="KW-1185">Reference proteome</keyword>
<dbReference type="SUPFAM" id="SSF117916">
    <property type="entry name" value="Fe-S cluster assembly (FSCA) domain-like"/>
    <property type="match status" value="1"/>
</dbReference>
<dbReference type="Pfam" id="PF01106">
    <property type="entry name" value="NifU"/>
    <property type="match status" value="1"/>
</dbReference>
<dbReference type="GO" id="GO:0051536">
    <property type="term" value="F:iron-sulfur cluster binding"/>
    <property type="evidence" value="ECO:0007669"/>
    <property type="project" value="InterPro"/>
</dbReference>